<evidence type="ECO:0000313" key="3">
    <source>
        <dbReference type="Proteomes" id="UP000186657"/>
    </source>
</evidence>
<name>A0A1U7MZD5_9CYAN</name>
<organism evidence="2 3">
    <name type="scientific">Moorena bouillonii PNG</name>
    <dbReference type="NCBI Taxonomy" id="568701"/>
    <lineage>
        <taxon>Bacteria</taxon>
        <taxon>Bacillati</taxon>
        <taxon>Cyanobacteriota</taxon>
        <taxon>Cyanophyceae</taxon>
        <taxon>Coleofasciculales</taxon>
        <taxon>Coleofasciculaceae</taxon>
        <taxon>Moorena</taxon>
    </lineage>
</organism>
<gene>
    <name evidence="2" type="ORF">BJP37_08440</name>
</gene>
<accession>A0A1U7MZD5</accession>
<proteinExistence type="predicted"/>
<feature type="region of interest" description="Disordered" evidence="1">
    <location>
        <begin position="1"/>
        <end position="23"/>
    </location>
</feature>
<keyword evidence="3" id="KW-1185">Reference proteome</keyword>
<comment type="caution">
    <text evidence="2">The sequence shown here is derived from an EMBL/GenBank/DDBJ whole genome shotgun (WGS) entry which is preliminary data.</text>
</comment>
<sequence length="95" mass="10593">MGGTTAVAHGGNPQDRAASPRPHWLPKTALHRFLTFFSQTSVGKIGHGDFSGIQRLCQHLDNLISKISKAKGKQKYRMRKAARRMVIRIQSLEVV</sequence>
<reference evidence="2 3" key="1">
    <citation type="submission" date="2016-10" db="EMBL/GenBank/DDBJ databases">
        <title>Comparative genomics uncovers the prolific and rare metabolic potential of the cyanobacterial genus Moorea.</title>
        <authorList>
            <person name="Leao T."/>
            <person name="Castelao G."/>
            <person name="Korobeynikov A."/>
            <person name="Monroe E.A."/>
            <person name="Podell S."/>
            <person name="Glukhov E."/>
            <person name="Allen E."/>
            <person name="Gerwick W.H."/>
            <person name="Gerwick L."/>
        </authorList>
    </citation>
    <scope>NUCLEOTIDE SEQUENCE [LARGE SCALE GENOMIC DNA]</scope>
    <source>
        <strain evidence="2 3">PNG5-198</strain>
    </source>
</reference>
<evidence type="ECO:0000313" key="2">
    <source>
        <dbReference type="EMBL" id="OLT59063.1"/>
    </source>
</evidence>
<dbReference type="Proteomes" id="UP000186657">
    <property type="component" value="Unassembled WGS sequence"/>
</dbReference>
<protein>
    <submittedName>
        <fullName evidence="2">Uncharacterized protein</fullName>
    </submittedName>
</protein>
<evidence type="ECO:0000256" key="1">
    <source>
        <dbReference type="SAM" id="MobiDB-lite"/>
    </source>
</evidence>
<dbReference type="AlphaFoldDB" id="A0A1U7MZD5"/>
<dbReference type="EMBL" id="MKZS01000001">
    <property type="protein sequence ID" value="OLT59063.1"/>
    <property type="molecule type" value="Genomic_DNA"/>
</dbReference>